<reference evidence="1" key="1">
    <citation type="submission" date="2024-09" db="EMBL/GenBank/DDBJ databases">
        <title>Draft Genome Sequences of Neofusicoccum parvum.</title>
        <authorList>
            <person name="Ashida A."/>
            <person name="Camagna M."/>
            <person name="Tanaka A."/>
            <person name="Takemoto D."/>
        </authorList>
    </citation>
    <scope>NUCLEOTIDE SEQUENCE</scope>
    <source>
        <strain evidence="1">PPO83</strain>
    </source>
</reference>
<proteinExistence type="predicted"/>
<sequence>MIAALAVDPFMQQIISYPLRSVPTVEIEGATTPTARTYDSGTVMDAATAKSNFAGVDMQTAIVNGLLGISLTPTFHCSTGNCTWPELTKLGVCGSCMNVTEETKKNCGGRDPDSSMQACDYTTPANITITATTGLGGNGTYTYLNSSAMSISADDNSPLLRLGILRSPPTANVDKDGVLPPDISECSFEWCAQRCSGFSVSKGVLQQGGLVSAPLNAFSNGSWTPAYVGDRVYASLQAPDGTWQGNRTFFVRTADYNIARQLLENLLVTQLASFNEEAPAFQVAPILLFAPNISQTMADIAASMTNVMQSSGNGTEVTGQAFHNETFVHVRWPWLILPATLVFITAILLQAAVVESHRRNSLLWKSSILPFLFHGFEKPVDAPPEKLSLVEARAWNMAACLEKMNEREYRFVLT</sequence>
<dbReference type="Proteomes" id="UP001165186">
    <property type="component" value="Unassembled WGS sequence"/>
</dbReference>
<dbReference type="EMBL" id="BSXG01000127">
    <property type="protein sequence ID" value="GME46755.1"/>
    <property type="molecule type" value="Genomic_DNA"/>
</dbReference>
<comment type="caution">
    <text evidence="1">The sequence shown here is derived from an EMBL/GenBank/DDBJ whole genome shotgun (WGS) entry which is preliminary data.</text>
</comment>
<keyword evidence="2" id="KW-1185">Reference proteome</keyword>
<gene>
    <name evidence="1" type="primary">g1235</name>
    <name evidence="1" type="ORF">NpPPO83_00001235</name>
</gene>
<name>A0ACB5SLB9_9PEZI</name>
<evidence type="ECO:0000313" key="2">
    <source>
        <dbReference type="Proteomes" id="UP001165186"/>
    </source>
</evidence>
<protein>
    <submittedName>
        <fullName evidence="1">Uncharacterized protein LTHEOB_10117</fullName>
    </submittedName>
</protein>
<evidence type="ECO:0000313" key="1">
    <source>
        <dbReference type="EMBL" id="GME46755.1"/>
    </source>
</evidence>
<accession>A0ACB5SLB9</accession>
<organism evidence="1 2">
    <name type="scientific">Neofusicoccum parvum</name>
    <dbReference type="NCBI Taxonomy" id="310453"/>
    <lineage>
        <taxon>Eukaryota</taxon>
        <taxon>Fungi</taxon>
        <taxon>Dikarya</taxon>
        <taxon>Ascomycota</taxon>
        <taxon>Pezizomycotina</taxon>
        <taxon>Dothideomycetes</taxon>
        <taxon>Dothideomycetes incertae sedis</taxon>
        <taxon>Botryosphaeriales</taxon>
        <taxon>Botryosphaeriaceae</taxon>
        <taxon>Neofusicoccum</taxon>
    </lineage>
</organism>